<gene>
    <name evidence="1" type="ORF">PLOB_00039768</name>
</gene>
<sequence>MYCNLKSHNFKANSESHFSLFVENEIDGDAFRLLDRESLKAMITKQGLLLKFEQKFKELSNSLDTAVTNDSTEHVVVIDDVKDYPVPGLSSKPSQKPLSDEIVKEQSKIYGRFKQMQS</sequence>
<evidence type="ECO:0000313" key="2">
    <source>
        <dbReference type="Proteomes" id="UP001159405"/>
    </source>
</evidence>
<name>A0ABN8MYC6_9CNID</name>
<dbReference type="Gene3D" id="1.10.150.50">
    <property type="entry name" value="Transcription Factor, Ets-1"/>
    <property type="match status" value="1"/>
</dbReference>
<comment type="caution">
    <text evidence="1">The sequence shown here is derived from an EMBL/GenBank/DDBJ whole genome shotgun (WGS) entry which is preliminary data.</text>
</comment>
<dbReference type="Proteomes" id="UP001159405">
    <property type="component" value="Unassembled WGS sequence"/>
</dbReference>
<dbReference type="InterPro" id="IPR013761">
    <property type="entry name" value="SAM/pointed_sf"/>
</dbReference>
<dbReference type="SUPFAM" id="SSF47769">
    <property type="entry name" value="SAM/Pointed domain"/>
    <property type="match status" value="1"/>
</dbReference>
<accession>A0ABN8MYC6</accession>
<keyword evidence="2" id="KW-1185">Reference proteome</keyword>
<reference evidence="1 2" key="1">
    <citation type="submission" date="2022-05" db="EMBL/GenBank/DDBJ databases">
        <authorList>
            <consortium name="Genoscope - CEA"/>
            <person name="William W."/>
        </authorList>
    </citation>
    <scope>NUCLEOTIDE SEQUENCE [LARGE SCALE GENOMIC DNA]</scope>
</reference>
<proteinExistence type="predicted"/>
<protein>
    <submittedName>
        <fullName evidence="1">Uncharacterized protein</fullName>
    </submittedName>
</protein>
<evidence type="ECO:0000313" key="1">
    <source>
        <dbReference type="EMBL" id="CAH3038327.1"/>
    </source>
</evidence>
<organism evidence="1 2">
    <name type="scientific">Porites lobata</name>
    <dbReference type="NCBI Taxonomy" id="104759"/>
    <lineage>
        <taxon>Eukaryota</taxon>
        <taxon>Metazoa</taxon>
        <taxon>Cnidaria</taxon>
        <taxon>Anthozoa</taxon>
        <taxon>Hexacorallia</taxon>
        <taxon>Scleractinia</taxon>
        <taxon>Fungiina</taxon>
        <taxon>Poritidae</taxon>
        <taxon>Porites</taxon>
    </lineage>
</organism>
<dbReference type="EMBL" id="CALNXK010000006">
    <property type="protein sequence ID" value="CAH3038327.1"/>
    <property type="molecule type" value="Genomic_DNA"/>
</dbReference>